<evidence type="ECO:0008006" key="3">
    <source>
        <dbReference type="Google" id="ProtNLM"/>
    </source>
</evidence>
<sequence>MQTLKFFHLLKFFQRNSSAHCAEFRLNIVCDSQVMTALRKRLFWEMHDLGLRASQVTIGPDSQANLCKLSVVLTCPLARRQELDDMALRLSQLPEIRRVHWGRRLASASAPPRPLLRAKAA</sequence>
<gene>
    <name evidence="1" type="ORF">FYK34_09825</name>
</gene>
<dbReference type="EMBL" id="CP043473">
    <property type="protein sequence ID" value="QEL55841.1"/>
    <property type="molecule type" value="Genomic_DNA"/>
</dbReference>
<dbReference type="Proteomes" id="UP000322079">
    <property type="component" value="Chromosome"/>
</dbReference>
<keyword evidence="2" id="KW-1185">Reference proteome</keyword>
<evidence type="ECO:0000313" key="2">
    <source>
        <dbReference type="Proteomes" id="UP000322079"/>
    </source>
</evidence>
<name>A0A5C1DGG2_9NEIS</name>
<dbReference type="KEGG" id="chrm:FYK34_09825"/>
<proteinExistence type="predicted"/>
<organism evidence="1 2">
    <name type="scientific">Chromobacterium paludis</name>
    <dbReference type="NCBI Taxonomy" id="2605945"/>
    <lineage>
        <taxon>Bacteria</taxon>
        <taxon>Pseudomonadati</taxon>
        <taxon>Pseudomonadota</taxon>
        <taxon>Betaproteobacteria</taxon>
        <taxon>Neisseriales</taxon>
        <taxon>Chromobacteriaceae</taxon>
        <taxon>Chromobacterium</taxon>
    </lineage>
</organism>
<accession>A0A5C1DGG2</accession>
<protein>
    <recommendedName>
        <fullName evidence="3">DUF503 domain-containing protein</fullName>
    </recommendedName>
</protein>
<dbReference type="AlphaFoldDB" id="A0A5C1DGG2"/>
<evidence type="ECO:0000313" key="1">
    <source>
        <dbReference type="EMBL" id="QEL55841.1"/>
    </source>
</evidence>
<dbReference type="RefSeq" id="WP_149296199.1">
    <property type="nucleotide sequence ID" value="NZ_CP043473.1"/>
</dbReference>
<dbReference type="Gene3D" id="3.30.70.260">
    <property type="match status" value="1"/>
</dbReference>
<reference evidence="1 2" key="1">
    <citation type="submission" date="2019-08" db="EMBL/GenBank/DDBJ databases">
        <title>Chromobacterium paludis, a novel bacterium isolated from a Maryland marsh pond.</title>
        <authorList>
            <person name="Blackburn M.B."/>
            <person name="Gundersen-Rindal D.E."/>
        </authorList>
    </citation>
    <scope>NUCLEOTIDE SEQUENCE [LARGE SCALE GENOMIC DNA]</scope>
    <source>
        <strain evidence="2">IIBBL 257-1</strain>
    </source>
</reference>